<name>A0AB38VS69_9CORY</name>
<feature type="domain" description="Luciferase-like" evidence="2">
    <location>
        <begin position="20"/>
        <end position="290"/>
    </location>
</feature>
<dbReference type="AlphaFoldDB" id="A0AB38VS69"/>
<dbReference type="Proteomes" id="UP000271380">
    <property type="component" value="Chromosome"/>
</dbReference>
<evidence type="ECO:0000259" key="2">
    <source>
        <dbReference type="Pfam" id="PF00296"/>
    </source>
</evidence>
<gene>
    <name evidence="3" type="primary">limB</name>
    <name evidence="3" type="ORF">NCTC949_01287</name>
</gene>
<dbReference type="GO" id="GO:0052601">
    <property type="term" value="F:limonene 1,2-monooxygenase [NAD(P)H) activity"/>
    <property type="evidence" value="ECO:0007669"/>
    <property type="project" value="UniProtKB-EC"/>
</dbReference>
<dbReference type="Pfam" id="PF00296">
    <property type="entry name" value="Bac_luciferase"/>
    <property type="match status" value="1"/>
</dbReference>
<dbReference type="InterPro" id="IPR036661">
    <property type="entry name" value="Luciferase-like_sf"/>
</dbReference>
<dbReference type="PANTHER" id="PTHR30137">
    <property type="entry name" value="LUCIFERASE-LIKE MONOOXYGENASE"/>
    <property type="match status" value="1"/>
</dbReference>
<evidence type="ECO:0000313" key="4">
    <source>
        <dbReference type="Proteomes" id="UP000271380"/>
    </source>
</evidence>
<evidence type="ECO:0000256" key="1">
    <source>
        <dbReference type="ARBA" id="ARBA00007789"/>
    </source>
</evidence>
<organism evidence="3 4">
    <name type="scientific">Corynebacterium kutscheri</name>
    <dbReference type="NCBI Taxonomy" id="35755"/>
    <lineage>
        <taxon>Bacteria</taxon>
        <taxon>Bacillati</taxon>
        <taxon>Actinomycetota</taxon>
        <taxon>Actinomycetes</taxon>
        <taxon>Mycobacteriales</taxon>
        <taxon>Corynebacteriaceae</taxon>
        <taxon>Corynebacterium</taxon>
    </lineage>
</organism>
<dbReference type="InterPro" id="IPR011251">
    <property type="entry name" value="Luciferase-like_dom"/>
</dbReference>
<dbReference type="EMBL" id="LR134377">
    <property type="protein sequence ID" value="VEH06749.1"/>
    <property type="molecule type" value="Genomic_DNA"/>
</dbReference>
<protein>
    <submittedName>
        <fullName evidence="3">Monooxygenase</fullName>
        <ecNumber evidence="3">1.14.13.107</ecNumber>
    </submittedName>
</protein>
<proteinExistence type="predicted"/>
<dbReference type="CDD" id="cd00347">
    <property type="entry name" value="Flavin_utilizing_monoxygenases"/>
    <property type="match status" value="1"/>
</dbReference>
<dbReference type="Gene3D" id="3.20.20.30">
    <property type="entry name" value="Luciferase-like domain"/>
    <property type="match status" value="1"/>
</dbReference>
<dbReference type="InterPro" id="IPR050766">
    <property type="entry name" value="Bact_Lucif_Oxidored"/>
</dbReference>
<sequence>MKATPLSILDFATIFNNERPGMSFSRSVELAQRAEELDFHRIWYAEHHNIPSISSSAPALLIAHVGAHTSRIRLGAGGVMLPNHSPYTVAEQFGTLAEMYGDRIDLGLGRAPGTDQNTLGKALRRAPHAADSFPQDVIELQKYLADESIIAGVRAIPGAGTHVPLYILGSSTFGAALAAQLGLPYSFASHFAPAQLEEAVTLYRKNFQPSPTLAKPYVIAAVNVTAADTNEDAFAQHTENQRRWVRNMLVRQGQRISDTQLNHVMQTYQARQVLDMMRYTAVGTGERVWQYLTDFSHTAQADELMISLRAPSWQQTMRGLEILAHAREQD</sequence>
<dbReference type="NCBIfam" id="TIGR03558">
    <property type="entry name" value="oxido_grp_1"/>
    <property type="match status" value="1"/>
</dbReference>
<dbReference type="PANTHER" id="PTHR30137:SF6">
    <property type="entry name" value="LUCIFERASE-LIKE MONOOXYGENASE"/>
    <property type="match status" value="1"/>
</dbReference>
<dbReference type="InterPro" id="IPR019949">
    <property type="entry name" value="CmoO-like"/>
</dbReference>
<dbReference type="EC" id="1.14.13.107" evidence="3"/>
<evidence type="ECO:0000313" key="3">
    <source>
        <dbReference type="EMBL" id="VEH06749.1"/>
    </source>
</evidence>
<dbReference type="SUPFAM" id="SSF51679">
    <property type="entry name" value="Bacterial luciferase-like"/>
    <property type="match status" value="1"/>
</dbReference>
<keyword evidence="3" id="KW-0560">Oxidoreductase</keyword>
<keyword evidence="3" id="KW-0503">Monooxygenase</keyword>
<accession>A0AB38VS69</accession>
<reference evidence="3 4" key="1">
    <citation type="submission" date="2018-12" db="EMBL/GenBank/DDBJ databases">
        <authorList>
            <consortium name="Pathogen Informatics"/>
        </authorList>
    </citation>
    <scope>NUCLEOTIDE SEQUENCE [LARGE SCALE GENOMIC DNA]</scope>
    <source>
        <strain evidence="3 4">NCTC949</strain>
    </source>
</reference>
<comment type="similarity">
    <text evidence="1">To bacterial alkanal monooxygenase alpha and beta chains.</text>
</comment>
<dbReference type="GO" id="GO:0005829">
    <property type="term" value="C:cytosol"/>
    <property type="evidence" value="ECO:0007669"/>
    <property type="project" value="TreeGrafter"/>
</dbReference>
<dbReference type="RefSeq" id="WP_126316809.1">
    <property type="nucleotide sequence ID" value="NZ_LR134377.1"/>
</dbReference>